<dbReference type="GO" id="GO:0006508">
    <property type="term" value="P:proteolysis"/>
    <property type="evidence" value="ECO:0007669"/>
    <property type="project" value="InterPro"/>
</dbReference>
<reference evidence="5" key="1">
    <citation type="journal article" date="2021" name="PeerJ">
        <title>Extensive microbial diversity within the chicken gut microbiome revealed by metagenomics and culture.</title>
        <authorList>
            <person name="Gilroy R."/>
            <person name="Ravi A."/>
            <person name="Getino M."/>
            <person name="Pursley I."/>
            <person name="Horton D.L."/>
            <person name="Alikhan N.F."/>
            <person name="Baker D."/>
            <person name="Gharbi K."/>
            <person name="Hall N."/>
            <person name="Watson M."/>
            <person name="Adriaenssens E.M."/>
            <person name="Foster-Nyarko E."/>
            <person name="Jarju S."/>
            <person name="Secka A."/>
            <person name="Antonio M."/>
            <person name="Oren A."/>
            <person name="Chaudhuri R.R."/>
            <person name="La Ragione R."/>
            <person name="Hildebrand F."/>
            <person name="Pallen M.J."/>
        </authorList>
    </citation>
    <scope>NUCLEOTIDE SEQUENCE</scope>
    <source>
        <strain evidence="5">ChiGjej5B5-7349</strain>
    </source>
</reference>
<keyword evidence="5" id="KW-0645">Protease</keyword>
<dbReference type="Pfam" id="PF01551">
    <property type="entry name" value="Peptidase_M23"/>
    <property type="match status" value="1"/>
</dbReference>
<name>A0A921MCW8_9MICO</name>
<dbReference type="Pfam" id="PF02557">
    <property type="entry name" value="VanY"/>
    <property type="match status" value="1"/>
</dbReference>
<dbReference type="InterPro" id="IPR052179">
    <property type="entry name" value="DD-CPase-like"/>
</dbReference>
<dbReference type="Proteomes" id="UP000784435">
    <property type="component" value="Unassembled WGS sequence"/>
</dbReference>
<feature type="domain" description="M23ase beta-sheet core" evidence="3">
    <location>
        <begin position="72"/>
        <end position="160"/>
    </location>
</feature>
<feature type="domain" description="D-alanyl-D-alanine carboxypeptidase-like core" evidence="4">
    <location>
        <begin position="225"/>
        <end position="334"/>
    </location>
</feature>
<evidence type="ECO:0000259" key="3">
    <source>
        <dbReference type="Pfam" id="PF01551"/>
    </source>
</evidence>
<dbReference type="EMBL" id="DYUK01000046">
    <property type="protein sequence ID" value="HJG79191.1"/>
    <property type="molecule type" value="Genomic_DNA"/>
</dbReference>
<dbReference type="SUPFAM" id="SSF55166">
    <property type="entry name" value="Hedgehog/DD-peptidase"/>
    <property type="match status" value="1"/>
</dbReference>
<feature type="signal peptide" evidence="2">
    <location>
        <begin position="1"/>
        <end position="33"/>
    </location>
</feature>
<sequence>MDAQMGMTGRMRRRLAVLVAVVLVWTGGSVAHASAAHASVAAADHPTHWVSPVPLPTVVRAFDPPEQDWHAGHRGVDLSALPGEPLRAPAHATVRFAGTVASKPVVSLEIDGWVMSMENVDAAVAKGDEVFAGHTVGHVATPAHCAEGCVHVGVRPVTQETDYRDPLPFFSRGDVILLPQSQAPDEMPPMPEDDGRSGAGAWGGHSNGRIPAVALCPLQSAPGQLLRCDASRAFEELNAAFRQRFGHAISVTDAYRDYETQVILKRRKGRMAATPGTSTHGWGLAVDLGSGINRFGTPAHTWMRENAPRFGWVHPAWARQSGSLPEAWHWEYAGG</sequence>
<keyword evidence="5" id="KW-0378">Hydrolase</keyword>
<dbReference type="PANTHER" id="PTHR34385:SF1">
    <property type="entry name" value="PEPTIDOGLYCAN L-ALANYL-D-GLUTAMATE ENDOPEPTIDASE CWLK"/>
    <property type="match status" value="1"/>
</dbReference>
<proteinExistence type="predicted"/>
<dbReference type="AlphaFoldDB" id="A0A921MCW8"/>
<organism evidence="5 6">
    <name type="scientific">Brevibacterium senegalense</name>
    <dbReference type="NCBI Taxonomy" id="1033736"/>
    <lineage>
        <taxon>Bacteria</taxon>
        <taxon>Bacillati</taxon>
        <taxon>Actinomycetota</taxon>
        <taxon>Actinomycetes</taxon>
        <taxon>Micrococcales</taxon>
        <taxon>Brevibacteriaceae</taxon>
        <taxon>Brevibacterium</taxon>
    </lineage>
</organism>
<feature type="chain" id="PRO_5037126449" evidence="2">
    <location>
        <begin position="34"/>
        <end position="335"/>
    </location>
</feature>
<comment type="caution">
    <text evidence="5">The sequence shown here is derived from an EMBL/GenBank/DDBJ whole genome shotgun (WGS) entry which is preliminary data.</text>
</comment>
<dbReference type="InterPro" id="IPR016047">
    <property type="entry name" value="M23ase_b-sheet_dom"/>
</dbReference>
<dbReference type="Gene3D" id="2.70.70.10">
    <property type="entry name" value="Glucose Permease (Domain IIA)"/>
    <property type="match status" value="1"/>
</dbReference>
<evidence type="ECO:0000256" key="1">
    <source>
        <dbReference type="SAM" id="MobiDB-lite"/>
    </source>
</evidence>
<protein>
    <submittedName>
        <fullName evidence="5">D-alanyl-D-alanine carboxypeptidase family protein</fullName>
    </submittedName>
</protein>
<dbReference type="InterPro" id="IPR011055">
    <property type="entry name" value="Dup_hybrid_motif"/>
</dbReference>
<gene>
    <name evidence="5" type="ORF">K8V08_02130</name>
</gene>
<evidence type="ECO:0000313" key="5">
    <source>
        <dbReference type="EMBL" id="HJG79191.1"/>
    </source>
</evidence>
<keyword evidence="2" id="KW-0732">Signal</keyword>
<dbReference type="GO" id="GO:0004180">
    <property type="term" value="F:carboxypeptidase activity"/>
    <property type="evidence" value="ECO:0007669"/>
    <property type="project" value="UniProtKB-KW"/>
</dbReference>
<dbReference type="Gene3D" id="3.30.1380.10">
    <property type="match status" value="1"/>
</dbReference>
<dbReference type="InterPro" id="IPR003709">
    <property type="entry name" value="VanY-like_core_dom"/>
</dbReference>
<dbReference type="InterPro" id="IPR009045">
    <property type="entry name" value="Zn_M74/Hedgehog-like"/>
</dbReference>
<keyword evidence="5" id="KW-0121">Carboxypeptidase</keyword>
<evidence type="ECO:0000259" key="4">
    <source>
        <dbReference type="Pfam" id="PF02557"/>
    </source>
</evidence>
<feature type="region of interest" description="Disordered" evidence="1">
    <location>
        <begin position="183"/>
        <end position="202"/>
    </location>
</feature>
<evidence type="ECO:0000313" key="6">
    <source>
        <dbReference type="Proteomes" id="UP000784435"/>
    </source>
</evidence>
<dbReference type="PANTHER" id="PTHR34385">
    <property type="entry name" value="D-ALANYL-D-ALANINE CARBOXYPEPTIDASE"/>
    <property type="match status" value="1"/>
</dbReference>
<accession>A0A921MCW8</accession>
<evidence type="ECO:0000256" key="2">
    <source>
        <dbReference type="SAM" id="SignalP"/>
    </source>
</evidence>
<dbReference type="CDD" id="cd14814">
    <property type="entry name" value="Peptidase_M15"/>
    <property type="match status" value="1"/>
</dbReference>
<reference evidence="5" key="2">
    <citation type="submission" date="2021-09" db="EMBL/GenBank/DDBJ databases">
        <authorList>
            <person name="Gilroy R."/>
        </authorList>
    </citation>
    <scope>NUCLEOTIDE SEQUENCE</scope>
    <source>
        <strain evidence="5">ChiGjej5B5-7349</strain>
    </source>
</reference>